<keyword evidence="2" id="KW-1185">Reference proteome</keyword>
<evidence type="ECO:0008006" key="3">
    <source>
        <dbReference type="Google" id="ProtNLM"/>
    </source>
</evidence>
<dbReference type="OrthoDB" id="5289737at2"/>
<evidence type="ECO:0000313" key="1">
    <source>
        <dbReference type="EMBL" id="PSH59026.1"/>
    </source>
</evidence>
<proteinExistence type="predicted"/>
<comment type="caution">
    <text evidence="1">The sequence shown here is derived from an EMBL/GenBank/DDBJ whole genome shotgun (WGS) entry which is preliminary data.</text>
</comment>
<dbReference type="AlphaFoldDB" id="A0A2P7AXT3"/>
<reference evidence="2" key="1">
    <citation type="submission" date="2017-11" db="EMBL/GenBank/DDBJ databases">
        <authorList>
            <person name="Kuznetsova I."/>
            <person name="Sazanova A."/>
            <person name="Chirak E."/>
            <person name="Safronova V."/>
            <person name="Willems A."/>
        </authorList>
    </citation>
    <scope>NUCLEOTIDE SEQUENCE [LARGE SCALE GENOMIC DNA]</scope>
    <source>
        <strain evidence="2">STM 196</strain>
    </source>
</reference>
<accession>A0A2P7AXT3</accession>
<dbReference type="Proteomes" id="UP000241444">
    <property type="component" value="Unassembled WGS sequence"/>
</dbReference>
<name>A0A2P7AXT3_9HYPH</name>
<gene>
    <name evidence="1" type="ORF">CU102_27920</name>
</gene>
<evidence type="ECO:0000313" key="2">
    <source>
        <dbReference type="Proteomes" id="UP000241444"/>
    </source>
</evidence>
<dbReference type="RefSeq" id="WP_106714307.1">
    <property type="nucleotide sequence ID" value="NZ_PGGO01000048.1"/>
</dbReference>
<organism evidence="1 2">
    <name type="scientific">Phyllobacterium brassicacearum</name>
    <dbReference type="NCBI Taxonomy" id="314235"/>
    <lineage>
        <taxon>Bacteria</taxon>
        <taxon>Pseudomonadati</taxon>
        <taxon>Pseudomonadota</taxon>
        <taxon>Alphaproteobacteria</taxon>
        <taxon>Hyphomicrobiales</taxon>
        <taxon>Phyllobacteriaceae</taxon>
        <taxon>Phyllobacterium</taxon>
    </lineage>
</organism>
<dbReference type="EMBL" id="PGGO01000048">
    <property type="protein sequence ID" value="PSH59026.1"/>
    <property type="molecule type" value="Genomic_DNA"/>
</dbReference>
<protein>
    <recommendedName>
        <fullName evidence="3">IS110 family transposase</fullName>
    </recommendedName>
</protein>
<sequence length="94" mass="10494">MLLDEPGSDLPGLVREECRDLLAQIGEKTVRIQTKTRRIKEVAAETDTTRRLQTMPRVGPIVALAVEAFTPAMASFKRGRDFAGSSPSHRFRLQ</sequence>